<dbReference type="GO" id="GO:0008270">
    <property type="term" value="F:zinc ion binding"/>
    <property type="evidence" value="ECO:0007669"/>
    <property type="project" value="UniProtKB-KW"/>
</dbReference>
<dbReference type="InterPro" id="IPR011042">
    <property type="entry name" value="6-blade_b-propeller_TolB-like"/>
</dbReference>
<organism evidence="3 4">
    <name type="scientific">Lymnaea stagnalis</name>
    <name type="common">Great pond snail</name>
    <name type="synonym">Helix stagnalis</name>
    <dbReference type="NCBI Taxonomy" id="6523"/>
    <lineage>
        <taxon>Eukaryota</taxon>
        <taxon>Metazoa</taxon>
        <taxon>Spiralia</taxon>
        <taxon>Lophotrochozoa</taxon>
        <taxon>Mollusca</taxon>
        <taxon>Gastropoda</taxon>
        <taxon>Heterobranchia</taxon>
        <taxon>Euthyneura</taxon>
        <taxon>Panpulmonata</taxon>
        <taxon>Hygrophila</taxon>
        <taxon>Lymnaeoidea</taxon>
        <taxon>Lymnaeidae</taxon>
        <taxon>Lymnaea</taxon>
    </lineage>
</organism>
<dbReference type="Gene3D" id="2.120.10.30">
    <property type="entry name" value="TolB, C-terminal domain"/>
    <property type="match status" value="2"/>
</dbReference>
<dbReference type="AlphaFoldDB" id="A0AAV2HDU1"/>
<comment type="caution">
    <text evidence="3">The sequence shown here is derived from an EMBL/GenBank/DDBJ whole genome shotgun (WGS) entry which is preliminary data.</text>
</comment>
<dbReference type="PANTHER" id="PTHR24104">
    <property type="entry name" value="E3 UBIQUITIN-PROTEIN LIGASE NHLRC1-RELATED"/>
    <property type="match status" value="1"/>
</dbReference>
<dbReference type="CDD" id="cd05819">
    <property type="entry name" value="NHL"/>
    <property type="match status" value="1"/>
</dbReference>
<reference evidence="3 4" key="1">
    <citation type="submission" date="2024-04" db="EMBL/GenBank/DDBJ databases">
        <authorList>
            <consortium name="Genoscope - CEA"/>
            <person name="William W."/>
        </authorList>
    </citation>
    <scope>NUCLEOTIDE SEQUENCE [LARGE SCALE GENOMIC DNA]</scope>
</reference>
<gene>
    <name evidence="3" type="ORF">GSLYS_00004351001</name>
</gene>
<proteinExistence type="predicted"/>
<dbReference type="PROSITE" id="PS51125">
    <property type="entry name" value="NHL"/>
    <property type="match status" value="2"/>
</dbReference>
<accession>A0AAV2HDU1</accession>
<feature type="repeat" description="NHL" evidence="2">
    <location>
        <begin position="165"/>
        <end position="206"/>
    </location>
</feature>
<protein>
    <submittedName>
        <fullName evidence="3">Uncharacterized protein</fullName>
    </submittedName>
</protein>
<keyword evidence="4" id="KW-1185">Reference proteome</keyword>
<evidence type="ECO:0000256" key="1">
    <source>
        <dbReference type="ARBA" id="ARBA00022737"/>
    </source>
</evidence>
<dbReference type="PANTHER" id="PTHR24104:SF25">
    <property type="entry name" value="PROTEIN LIN-41"/>
    <property type="match status" value="1"/>
</dbReference>
<name>A0AAV2HDU1_LYMST</name>
<evidence type="ECO:0000313" key="3">
    <source>
        <dbReference type="EMBL" id="CAL1530218.1"/>
    </source>
</evidence>
<feature type="repeat" description="NHL" evidence="2">
    <location>
        <begin position="347"/>
        <end position="390"/>
    </location>
</feature>
<evidence type="ECO:0000313" key="4">
    <source>
        <dbReference type="Proteomes" id="UP001497497"/>
    </source>
</evidence>
<dbReference type="Proteomes" id="UP001497497">
    <property type="component" value="Unassembled WGS sequence"/>
</dbReference>
<dbReference type="SUPFAM" id="SSF101898">
    <property type="entry name" value="NHL repeat"/>
    <property type="match status" value="1"/>
</dbReference>
<dbReference type="InterPro" id="IPR001258">
    <property type="entry name" value="NHL_repeat"/>
</dbReference>
<dbReference type="Pfam" id="PF01436">
    <property type="entry name" value="NHL"/>
    <property type="match status" value="2"/>
</dbReference>
<dbReference type="EMBL" id="CAXITT010000064">
    <property type="protein sequence ID" value="CAL1530218.1"/>
    <property type="molecule type" value="Genomic_DNA"/>
</dbReference>
<evidence type="ECO:0000256" key="2">
    <source>
        <dbReference type="PROSITE-ProRule" id="PRU00504"/>
    </source>
</evidence>
<sequence length="434" mass="48104">MQHIKSEDSAAKGNWSNNCKSDSLDNLDLLLSGIEIKEEPFSPKEQYRDACRVSQVVHDIPANFQQPLNNKVIKQDAPSKTLNNMKTTTQIVSEKVKISYSDLKKEKETPNLCPATTLEKCRTQTLATVKTSHWSSKDIEPLRITFDIGPLISTSKFGMLEIRAQLVSKIFGSKLFDHPTGLTVTEDGLLIVADTGNNVVKVLQDSSILFTIGEKDGVIFARPSAVVVDNQGHIYVKDDYCIQVFDIRGRLLHCIGRNTFLHPYGLALIKEGKNPTLVVIDAGRGGSIVHHYLIKENKLITYPYKPLLRFGSKTSKVRFMAISGDIMLASDLGASQMYLSRTNGECLTTFSNYGTRPGEIHEPSGIAVDAAGNWIVGDSKNNRIQVFTLDGSFIGSVRLSHPIRRPSGLHLTSDGHLYVINYLDNEIAVFKLLK</sequence>
<dbReference type="InterPro" id="IPR050952">
    <property type="entry name" value="TRIM-NHL_E3_ligases"/>
</dbReference>
<keyword evidence="1" id="KW-0677">Repeat</keyword>